<protein>
    <submittedName>
        <fullName evidence="1">Uncharacterized protein</fullName>
    </submittedName>
</protein>
<organism evidence="1 2">
    <name type="scientific">Mycoplasma parvum str. Indiana</name>
    <dbReference type="NCBI Taxonomy" id="1403316"/>
    <lineage>
        <taxon>Bacteria</taxon>
        <taxon>Bacillati</taxon>
        <taxon>Mycoplasmatota</taxon>
        <taxon>Mollicutes</taxon>
        <taxon>Mycoplasmataceae</taxon>
        <taxon>Mycoplasma</taxon>
    </lineage>
</organism>
<sequence length="325" mass="37296">MVGGAIHFTKVLWVLIPVTAAATSTATIEATKGETSSVNGRKVNEVLTAENLKNSKNLDGIDKILKEVMEKKGQGKAHIKVKKVTLDEKNTLNEQNEENSWYKNILKKIVEEGYKWETDDANIEKNGKYYKKKVKIEKKQLFQQNDNETLKLNLEQWLEEKWEIVVKKVIKNCGFYKVGDNWSAGLNGVYENGFNWQTTKSSNEEKNKEEKIDKWFKNKCGLKIGDGPISWNSWNGGGSGPTDKTQNQGLTKDGIQWDNQIQSFFKKEKEKIKKQFKESRGVEQFISRLLTSELEQDLFEKNNNMMKIGKEWIDSGNGTLISWQT</sequence>
<dbReference type="AlphaFoldDB" id="U5NFP7"/>
<dbReference type="HOGENOM" id="CLU_1029823_0_0_14"/>
<accession>U5NFP7</accession>
<dbReference type="PATRIC" id="fig|1403316.3.peg.199"/>
<dbReference type="EMBL" id="CP006771">
    <property type="protein sequence ID" value="AGX88989.1"/>
    <property type="molecule type" value="Genomic_DNA"/>
</dbReference>
<gene>
    <name evidence="1" type="ORF">PRV_01130</name>
</gene>
<dbReference type="Proteomes" id="UP000017119">
    <property type="component" value="Chromosome"/>
</dbReference>
<dbReference type="KEGG" id="mpv:PRV_01130"/>
<name>U5NFP7_9MOLU</name>
<evidence type="ECO:0000313" key="2">
    <source>
        <dbReference type="Proteomes" id="UP000017119"/>
    </source>
</evidence>
<reference evidence="1 2" key="1">
    <citation type="journal article" date="2013" name="Genome Announc.">
        <title>Genome Sequence of Mycoplasma parvum (Formerly Eperythrozoon parvum), a Diminutive Hemoplasma of the Pig.</title>
        <authorList>
            <person name="do Nascimento N.C."/>
            <person name="Dos Santos A.P."/>
            <person name="Chu Y."/>
            <person name="Guimaraes A.M."/>
            <person name="Pagliaro A."/>
            <person name="Messick J.B."/>
        </authorList>
    </citation>
    <scope>NUCLEOTIDE SEQUENCE [LARGE SCALE GENOMIC DNA]</scope>
    <source>
        <strain evidence="1 2">Indiana</strain>
    </source>
</reference>
<evidence type="ECO:0000313" key="1">
    <source>
        <dbReference type="EMBL" id="AGX88989.1"/>
    </source>
</evidence>
<keyword evidence="2" id="KW-1185">Reference proteome</keyword>
<dbReference type="STRING" id="1403316.PRV_01130"/>
<proteinExistence type="predicted"/>